<feature type="compositionally biased region" description="Polar residues" evidence="3">
    <location>
        <begin position="122"/>
        <end position="132"/>
    </location>
</feature>
<keyword evidence="4" id="KW-1133">Transmembrane helix</keyword>
<keyword evidence="6" id="KW-1185">Reference proteome</keyword>
<feature type="transmembrane region" description="Helical" evidence="4">
    <location>
        <begin position="692"/>
        <end position="709"/>
    </location>
</feature>
<organism evidence="5 6">
    <name type="scientific">Lactococcus hircilactis</name>
    <dbReference type="NCBI Taxonomy" id="1494462"/>
    <lineage>
        <taxon>Bacteria</taxon>
        <taxon>Bacillati</taxon>
        <taxon>Bacillota</taxon>
        <taxon>Bacilli</taxon>
        <taxon>Lactobacillales</taxon>
        <taxon>Streptococcaceae</taxon>
        <taxon>Lactococcus</taxon>
    </lineage>
</organism>
<dbReference type="Proteomes" id="UP000439550">
    <property type="component" value="Unassembled WGS sequence"/>
</dbReference>
<keyword evidence="2" id="KW-0732">Signal</keyword>
<reference evidence="5 6" key="1">
    <citation type="submission" date="2019-10" db="EMBL/GenBank/DDBJ databases">
        <authorList>
            <person name="Dong K."/>
        </authorList>
    </citation>
    <scope>NUCLEOTIDE SEQUENCE [LARGE SCALE GENOMIC DNA]</scope>
    <source>
        <strain evidence="5 6">DSM 28960</strain>
    </source>
</reference>
<feature type="region of interest" description="Disordered" evidence="3">
    <location>
        <begin position="71"/>
        <end position="132"/>
    </location>
</feature>
<evidence type="ECO:0000256" key="2">
    <source>
        <dbReference type="ARBA" id="ARBA00022729"/>
    </source>
</evidence>
<evidence type="ECO:0000256" key="4">
    <source>
        <dbReference type="SAM" id="Phobius"/>
    </source>
</evidence>
<comment type="caution">
    <text evidence="5">The sequence shown here is derived from an EMBL/GenBank/DDBJ whole genome shotgun (WGS) entry which is preliminary data.</text>
</comment>
<sequence length="717" mass="73821">MSDFKKGKIMDNEKKRVKKSIKKWGDFSDKTPTHFRTWKSGKSWFYGASLLTTLLFSGVTSTQAVFADGATDAQTTQEAPSNQSSAPATTIPASTTSSDKASNTEILPSSSSSSEVTSSTTPDATTRATPVSSASTSVKPLAAAVTPVATDATTPITTVLNYSTPSTALTINVGDSFDIATFIQTITDLTGTYPAGQQVGTVAGVSRGANASYPVTAANAAKGFYLFQYAMSGIGNVGNASYGIYLEGDTYINSLFATNKVVSSPVTPFTATSSPSAAGMHAIKVKGKDGNGSSAADLGTVYVNIVAPTTSATVNFNPNGGGGTASSLSTDANGDLTLPSYGTGTNGLGFTAPANEHFVGWNTAADGSGTGTLDQATLQNLAAGSTVTLYAQWANNPVISYDSNGGTGTMTSQITVGTGPTWIVTTNDNTYTKTGYVFTGWNTAADGSGTSYLPQVGSSNTGVVISGITTDLKLYAQWVPFKVGAYDTTNNVDITSKATGLPVYGGNTGSLPGILVHTSDAPTIAGYTFTGNVNYNGTVSAINSDGNNGFYFVLGSLPQSTPTPSLQFLYTANATQSTYSVTFNNNGGTGTMSSVTTDTTGAVSLPKNSFTRSGYSFSGWATSTTGSIVYADGASVTGLSSNTTLYAVWTAKSPTVTAGSPQTLTSTREINILSNSSLPKMGSQDQVQVSEIGIALVGLTTFTFLYSGFKRKDRKKR</sequence>
<comment type="subcellular location">
    <subcellularLocation>
        <location evidence="1">Cell envelope</location>
    </subcellularLocation>
</comment>
<feature type="compositionally biased region" description="Polar residues" evidence="3">
    <location>
        <begin position="72"/>
        <end position="83"/>
    </location>
</feature>
<proteinExistence type="predicted"/>
<dbReference type="InterPro" id="IPR042229">
    <property type="entry name" value="Listeria/Bacterioides_rpt_sf"/>
</dbReference>
<dbReference type="EMBL" id="WITJ01000005">
    <property type="protein sequence ID" value="MQW39198.1"/>
    <property type="molecule type" value="Genomic_DNA"/>
</dbReference>
<evidence type="ECO:0000313" key="5">
    <source>
        <dbReference type="EMBL" id="MQW39198.1"/>
    </source>
</evidence>
<gene>
    <name evidence="5" type="ORF">GHI93_04490</name>
</gene>
<dbReference type="AlphaFoldDB" id="A0A7X1Z7L2"/>
<feature type="compositionally biased region" description="Polar residues" evidence="3">
    <location>
        <begin position="99"/>
        <end position="108"/>
    </location>
</feature>
<evidence type="ECO:0000256" key="3">
    <source>
        <dbReference type="SAM" id="MobiDB-lite"/>
    </source>
</evidence>
<protein>
    <recommendedName>
        <fullName evidence="7">InlB B-repeat-containing protein</fullName>
    </recommendedName>
</protein>
<keyword evidence="4" id="KW-0812">Transmembrane</keyword>
<dbReference type="InterPro" id="IPR013378">
    <property type="entry name" value="InlB-like_B-rpt"/>
</dbReference>
<name>A0A7X1Z7L2_9LACT</name>
<keyword evidence="4" id="KW-0472">Membrane</keyword>
<dbReference type="Pfam" id="PF09479">
    <property type="entry name" value="Flg_new"/>
    <property type="match status" value="2"/>
</dbReference>
<dbReference type="InterPro" id="IPR022263">
    <property type="entry name" value="KxYKxGKxW"/>
</dbReference>
<dbReference type="NCBIfam" id="TIGR02543">
    <property type="entry name" value="List_Bact_rpt"/>
    <property type="match status" value="1"/>
</dbReference>
<dbReference type="OrthoDB" id="663332at2"/>
<feature type="compositionally biased region" description="Low complexity" evidence="3">
    <location>
        <begin position="84"/>
        <end position="98"/>
    </location>
</feature>
<feature type="compositionally biased region" description="Low complexity" evidence="3">
    <location>
        <begin position="109"/>
        <end position="121"/>
    </location>
</feature>
<accession>A0A7X1Z7L2</accession>
<evidence type="ECO:0000313" key="6">
    <source>
        <dbReference type="Proteomes" id="UP000439550"/>
    </source>
</evidence>
<evidence type="ECO:0008006" key="7">
    <source>
        <dbReference type="Google" id="ProtNLM"/>
    </source>
</evidence>
<dbReference type="NCBIfam" id="TIGR03715">
    <property type="entry name" value="KxYKxGKxW"/>
    <property type="match status" value="1"/>
</dbReference>
<dbReference type="GO" id="GO:0030313">
    <property type="term" value="C:cell envelope"/>
    <property type="evidence" value="ECO:0007669"/>
    <property type="project" value="UniProtKB-SubCell"/>
</dbReference>
<dbReference type="Gene3D" id="2.60.40.4270">
    <property type="entry name" value="Listeria-Bacteroides repeat domain"/>
    <property type="match status" value="3"/>
</dbReference>
<evidence type="ECO:0000256" key="1">
    <source>
        <dbReference type="ARBA" id="ARBA00004196"/>
    </source>
</evidence>